<feature type="transmembrane region" description="Helical" evidence="1">
    <location>
        <begin position="173"/>
        <end position="194"/>
    </location>
</feature>
<protein>
    <submittedName>
        <fullName evidence="2">Transmembrane domain-containing protein</fullName>
    </submittedName>
</protein>
<feature type="transmembrane region" description="Helical" evidence="1">
    <location>
        <begin position="206"/>
        <end position="227"/>
    </location>
</feature>
<keyword evidence="1" id="KW-0472">Membrane</keyword>
<keyword evidence="1" id="KW-1133">Transmembrane helix</keyword>
<feature type="transmembrane region" description="Helical" evidence="1">
    <location>
        <begin position="140"/>
        <end position="161"/>
    </location>
</feature>
<sequence>MPSSRSSVANTGYSFQAGVEALHIPLKNLLLSFQPQHLLYHILLPLSELVQLYLTLAAFGVQRTTELVSLHLLLKAVLQQTSEAFSTANFRFLVQFFAEARIETAKIHYIYTLLAKLVVLVILSIVLLVVRLPFLSPEILAVRPLFVVTSLFGEMTIADVLQISIYMGKSLQFYVLQLGVQIAKILLILLAYLFSVVSGRRLELSAYIFIQALPGVAVHGLLLIGLFTKSSVLRLHLSLLQPFRIKLVLVILLKVATDLFSNFDVSFFTFVMYLYPALKGTLAAGNFQLSALSGIALANLVHAVSGSLGEIAFQYLISQPDKARDYFRIVAPANTVFILVIAFGLYLLAPAFANFIFSFADEALVELNSNTKWTAKAGVVVFAAGLHGPYRIAMGAMQGMRMYNLHMVLSVITFVADLGLGIALAFSAPGANPMEVLTQTGLLKLVNGGIFVAIVVLRAARRVSTPPTELLQTTELEQQEPATEIEVELEFKNAPSTGRQIQPSPSDLRSELFVSNVFNHMGAKKEDSSLAGSFKDGTTAE</sequence>
<dbReference type="AlphaFoldDB" id="A0A9P8S0F3"/>
<accession>A0A9P8S0F3</accession>
<gene>
    <name evidence="2" type="ORF">SS50377_21524</name>
</gene>
<organism evidence="2 3">
    <name type="scientific">Spironucleus salmonicida</name>
    <dbReference type="NCBI Taxonomy" id="348837"/>
    <lineage>
        <taxon>Eukaryota</taxon>
        <taxon>Metamonada</taxon>
        <taxon>Diplomonadida</taxon>
        <taxon>Hexamitidae</taxon>
        <taxon>Hexamitinae</taxon>
        <taxon>Spironucleus</taxon>
    </lineage>
</organism>
<keyword evidence="3" id="KW-1185">Reference proteome</keyword>
<feature type="transmembrane region" description="Helical" evidence="1">
    <location>
        <begin position="109"/>
        <end position="134"/>
    </location>
</feature>
<evidence type="ECO:0000313" key="3">
    <source>
        <dbReference type="Proteomes" id="UP000018208"/>
    </source>
</evidence>
<dbReference type="GeneID" id="94295547"/>
<dbReference type="RefSeq" id="XP_067766760.1">
    <property type="nucleotide sequence ID" value="XM_067905443.1"/>
</dbReference>
<dbReference type="Proteomes" id="UP000018208">
    <property type="component" value="Unassembled WGS sequence"/>
</dbReference>
<keyword evidence="1 2" id="KW-0812">Transmembrane</keyword>
<comment type="caution">
    <text evidence="2">The sequence shown here is derived from an EMBL/GenBank/DDBJ whole genome shotgun (WGS) entry which is preliminary data.</text>
</comment>
<feature type="transmembrane region" description="Helical" evidence="1">
    <location>
        <begin position="295"/>
        <end position="317"/>
    </location>
</feature>
<feature type="transmembrane region" description="Helical" evidence="1">
    <location>
        <begin position="373"/>
        <end position="393"/>
    </location>
</feature>
<evidence type="ECO:0000313" key="2">
    <source>
        <dbReference type="EMBL" id="KAH0575987.1"/>
    </source>
</evidence>
<proteinExistence type="predicted"/>
<dbReference type="EMBL" id="AUWU02000002">
    <property type="protein sequence ID" value="KAH0575987.1"/>
    <property type="molecule type" value="Genomic_DNA"/>
</dbReference>
<feature type="transmembrane region" description="Helical" evidence="1">
    <location>
        <begin position="405"/>
        <end position="429"/>
    </location>
</feature>
<name>A0A9P8S0F3_9EUKA</name>
<evidence type="ECO:0000256" key="1">
    <source>
        <dbReference type="SAM" id="Phobius"/>
    </source>
</evidence>
<feature type="transmembrane region" description="Helical" evidence="1">
    <location>
        <begin position="329"/>
        <end position="353"/>
    </location>
</feature>
<feature type="transmembrane region" description="Helical" evidence="1">
    <location>
        <begin position="441"/>
        <end position="460"/>
    </location>
</feature>
<feature type="transmembrane region" description="Helical" evidence="1">
    <location>
        <begin position="247"/>
        <end position="275"/>
    </location>
</feature>
<dbReference type="KEGG" id="ssao:94295547"/>
<reference evidence="2 3" key="1">
    <citation type="journal article" date="2014" name="PLoS Genet.">
        <title>The Genome of Spironucleus salmonicida Highlights a Fish Pathogen Adapted to Fluctuating Environments.</title>
        <authorList>
            <person name="Xu F."/>
            <person name="Jerlstrom-Hultqvist J."/>
            <person name="Einarsson E."/>
            <person name="Astvaldsson A."/>
            <person name="Svard S.G."/>
            <person name="Andersson J.O."/>
        </authorList>
    </citation>
    <scope>NUCLEOTIDE SEQUENCE [LARGE SCALE GENOMIC DNA]</scope>
    <source>
        <strain evidence="2 3">ATCC 50377</strain>
    </source>
</reference>